<evidence type="ECO:0000259" key="7">
    <source>
        <dbReference type="Pfam" id="PF00725"/>
    </source>
</evidence>
<comment type="caution">
    <text evidence="9">The sequence shown here is derived from an EMBL/GenBank/DDBJ whole genome shotgun (WGS) entry which is preliminary data.</text>
</comment>
<keyword evidence="2" id="KW-0276">Fatty acid metabolism</keyword>
<evidence type="ECO:0000256" key="5">
    <source>
        <dbReference type="ARBA" id="ARBA00023098"/>
    </source>
</evidence>
<accession>A0ABW5P405</accession>
<dbReference type="PANTHER" id="PTHR43561">
    <property type="match status" value="1"/>
</dbReference>
<evidence type="ECO:0000313" key="9">
    <source>
        <dbReference type="EMBL" id="MFD2609154.1"/>
    </source>
</evidence>
<feature type="domain" description="3-hydroxyacyl-CoA dehydrogenase C-terminal" evidence="7">
    <location>
        <begin position="188"/>
        <end position="284"/>
    </location>
</feature>
<dbReference type="GO" id="GO:0003857">
    <property type="term" value="F:(3S)-3-hydroxyacyl-CoA dehydrogenase (NAD+) activity"/>
    <property type="evidence" value="ECO:0007669"/>
    <property type="project" value="UniProtKB-EC"/>
</dbReference>
<organism evidence="9 10">
    <name type="scientific">Deinococcus taklimakanensis</name>
    <dbReference type="NCBI Taxonomy" id="536443"/>
    <lineage>
        <taxon>Bacteria</taxon>
        <taxon>Thermotogati</taxon>
        <taxon>Deinococcota</taxon>
        <taxon>Deinococci</taxon>
        <taxon>Deinococcales</taxon>
        <taxon>Deinococcaceae</taxon>
        <taxon>Deinococcus</taxon>
    </lineage>
</organism>
<dbReference type="SUPFAM" id="SSF51735">
    <property type="entry name" value="NAD(P)-binding Rossmann-fold domains"/>
    <property type="match status" value="1"/>
</dbReference>
<evidence type="ECO:0000256" key="2">
    <source>
        <dbReference type="ARBA" id="ARBA00022832"/>
    </source>
</evidence>
<dbReference type="InterPro" id="IPR052242">
    <property type="entry name" value="Mito_3-hydroxyacyl-CoA_DH"/>
</dbReference>
<comment type="catalytic activity">
    <reaction evidence="6">
        <text>a (3S)-3-hydroxyacyl-CoA + NAD(+) = a 3-oxoacyl-CoA + NADH + H(+)</text>
        <dbReference type="Rhea" id="RHEA:22432"/>
        <dbReference type="ChEBI" id="CHEBI:15378"/>
        <dbReference type="ChEBI" id="CHEBI:57318"/>
        <dbReference type="ChEBI" id="CHEBI:57540"/>
        <dbReference type="ChEBI" id="CHEBI:57945"/>
        <dbReference type="ChEBI" id="CHEBI:90726"/>
        <dbReference type="EC" id="1.1.1.35"/>
    </reaction>
</comment>
<evidence type="ECO:0000256" key="3">
    <source>
        <dbReference type="ARBA" id="ARBA00023002"/>
    </source>
</evidence>
<sequence length="296" mass="32696">MDIKTVTVCGSGVLGSQIAYQTAFHGFDVRVYDINDEALEKGRATAQKLQGRYQQDLQATPEQTQAAADRIHFSTDLATAVEGVDLVIEAIPENIAVKKMFYAQLRQVADANTIFATNTSTLLPSELMEDTGRPEKFLALHFANQIWINNTAEIMRTPRTSDEVFETVVQFAQDIGMLALPLHKEQAGYILNTLLVPLLGAALELVVKGVADPQTVDKTWMIATGAPRGPFAFLDVIGLTTPYNINMNAARENPERAVVAQYLKENYIDQGKFGVATGEGFYKYPNPAYLRDDFLK</sequence>
<dbReference type="InterPro" id="IPR036291">
    <property type="entry name" value="NAD(P)-bd_dom_sf"/>
</dbReference>
<dbReference type="Proteomes" id="UP001597475">
    <property type="component" value="Unassembled WGS sequence"/>
</dbReference>
<dbReference type="InterPro" id="IPR013328">
    <property type="entry name" value="6PGD_dom2"/>
</dbReference>
<dbReference type="PIRSF" id="PIRSF000105">
    <property type="entry name" value="HCDH"/>
    <property type="match status" value="1"/>
</dbReference>
<dbReference type="InterPro" id="IPR008927">
    <property type="entry name" value="6-PGluconate_DH-like_C_sf"/>
</dbReference>
<dbReference type="RefSeq" id="WP_386844292.1">
    <property type="nucleotide sequence ID" value="NZ_JBHUMK010000028.1"/>
</dbReference>
<keyword evidence="10" id="KW-1185">Reference proteome</keyword>
<gene>
    <name evidence="9" type="ORF">ACFSR9_06835</name>
</gene>
<dbReference type="Pfam" id="PF00725">
    <property type="entry name" value="3HCDH"/>
    <property type="match status" value="1"/>
</dbReference>
<dbReference type="EMBL" id="JBHUMK010000028">
    <property type="protein sequence ID" value="MFD2609154.1"/>
    <property type="molecule type" value="Genomic_DNA"/>
</dbReference>
<dbReference type="Gene3D" id="1.10.1040.10">
    <property type="entry name" value="N-(1-d-carboxylethyl)-l-norvaline Dehydrogenase, domain 2"/>
    <property type="match status" value="1"/>
</dbReference>
<evidence type="ECO:0000256" key="1">
    <source>
        <dbReference type="ARBA" id="ARBA00005005"/>
    </source>
</evidence>
<reference evidence="10" key="1">
    <citation type="journal article" date="2019" name="Int. J. Syst. Evol. Microbiol.">
        <title>The Global Catalogue of Microorganisms (GCM) 10K type strain sequencing project: providing services to taxonomists for standard genome sequencing and annotation.</title>
        <authorList>
            <consortium name="The Broad Institute Genomics Platform"/>
            <consortium name="The Broad Institute Genome Sequencing Center for Infectious Disease"/>
            <person name="Wu L."/>
            <person name="Ma J."/>
        </authorList>
    </citation>
    <scope>NUCLEOTIDE SEQUENCE [LARGE SCALE GENOMIC DNA]</scope>
    <source>
        <strain evidence="10">KCTC 33842</strain>
    </source>
</reference>
<comment type="pathway">
    <text evidence="1">Lipid metabolism; fatty acid beta-oxidation.</text>
</comment>
<dbReference type="InterPro" id="IPR022694">
    <property type="entry name" value="3-OHacyl-CoA_DH"/>
</dbReference>
<feature type="domain" description="3-hydroxyacyl-CoA dehydrogenase NAD binding" evidence="8">
    <location>
        <begin position="5"/>
        <end position="182"/>
    </location>
</feature>
<proteinExistence type="predicted"/>
<dbReference type="InterPro" id="IPR006176">
    <property type="entry name" value="3-OHacyl-CoA_DH_NAD-bd"/>
</dbReference>
<evidence type="ECO:0000259" key="8">
    <source>
        <dbReference type="Pfam" id="PF02737"/>
    </source>
</evidence>
<keyword evidence="5" id="KW-0443">Lipid metabolism</keyword>
<dbReference type="InterPro" id="IPR006108">
    <property type="entry name" value="3HC_DH_C"/>
</dbReference>
<evidence type="ECO:0000256" key="6">
    <source>
        <dbReference type="ARBA" id="ARBA00049556"/>
    </source>
</evidence>
<dbReference type="EC" id="1.1.1.35" evidence="9"/>
<name>A0ABW5P405_9DEIO</name>
<evidence type="ECO:0000313" key="10">
    <source>
        <dbReference type="Proteomes" id="UP001597475"/>
    </source>
</evidence>
<dbReference type="NCBIfam" id="NF006143">
    <property type="entry name" value="PRK08293.1"/>
    <property type="match status" value="1"/>
</dbReference>
<dbReference type="Pfam" id="PF02737">
    <property type="entry name" value="3HCDH_N"/>
    <property type="match status" value="1"/>
</dbReference>
<dbReference type="PANTHER" id="PTHR43561:SF3">
    <property type="entry name" value="HYDROXYACYL-COENZYME A DEHYDROGENASE, MITOCHONDRIAL"/>
    <property type="match status" value="1"/>
</dbReference>
<protein>
    <submittedName>
        <fullName evidence="9">3-hydroxyacyl-CoA dehydrogenase</fullName>
        <ecNumber evidence="9">1.1.1.35</ecNumber>
    </submittedName>
</protein>
<keyword evidence="3 9" id="KW-0560">Oxidoreductase</keyword>
<keyword evidence="4" id="KW-0520">NAD</keyword>
<evidence type="ECO:0000256" key="4">
    <source>
        <dbReference type="ARBA" id="ARBA00023027"/>
    </source>
</evidence>
<dbReference type="SUPFAM" id="SSF48179">
    <property type="entry name" value="6-phosphogluconate dehydrogenase C-terminal domain-like"/>
    <property type="match status" value="1"/>
</dbReference>
<dbReference type="Gene3D" id="3.40.50.720">
    <property type="entry name" value="NAD(P)-binding Rossmann-like Domain"/>
    <property type="match status" value="1"/>
</dbReference>